<protein>
    <submittedName>
        <fullName evidence="2">Uncharacterized protein</fullName>
    </submittedName>
</protein>
<keyword evidence="3" id="KW-1185">Reference proteome</keyword>
<evidence type="ECO:0000256" key="1">
    <source>
        <dbReference type="SAM" id="Phobius"/>
    </source>
</evidence>
<evidence type="ECO:0000313" key="3">
    <source>
        <dbReference type="Proteomes" id="UP001164705"/>
    </source>
</evidence>
<sequence length="317" mass="36185">MSKELPSNKNNNEEVDLIVFFNLIGNAFSKLFDFIALLFKGLFKILISILSHFHKRIFWYIGAAIIGLAIGLFLDGSSEKSYGANMFIETNYNSGYQVYENIKNLNELASVDKDAEELSKMLGLKVSEASSITAFYIKPETDPSENMKMFVEFKKELDSTAREELEYESFILRVSKFNFKRHQIGVASTDKKIYSKLNNVLPKVLSENPYLRRAKEVGQENYRREEKTLAAQQKKIDSLVRVYLQIRSDQSNKPATPGAGTNLYLGNAQKNELLVNEAELLNEILEVEEMRREVISNMIKEENIISVISDFPTSVTI</sequence>
<accession>A0A9E8MT98</accession>
<evidence type="ECO:0000313" key="2">
    <source>
        <dbReference type="EMBL" id="WAC01063.1"/>
    </source>
</evidence>
<feature type="transmembrane region" description="Helical" evidence="1">
    <location>
        <begin position="57"/>
        <end position="74"/>
    </location>
</feature>
<proteinExistence type="predicted"/>
<dbReference type="KEGG" id="lnu:N7U66_12860"/>
<keyword evidence="1" id="KW-1133">Transmembrane helix</keyword>
<keyword evidence="1" id="KW-0812">Transmembrane</keyword>
<name>A0A9E8MT98_9FLAO</name>
<keyword evidence="1" id="KW-0472">Membrane</keyword>
<reference evidence="2" key="1">
    <citation type="submission" date="2022-11" db="EMBL/GenBank/DDBJ databases">
        <title>Lacinutrix neustonica HL-RS19T sp. nov., isolated from the surface microlayer sample of brackish Lake Shihwa.</title>
        <authorList>
            <person name="Choi J.Y."/>
            <person name="Hwang C.Y."/>
        </authorList>
    </citation>
    <scope>NUCLEOTIDE SEQUENCE</scope>
    <source>
        <strain evidence="2">HL-RS19</strain>
    </source>
</reference>
<organism evidence="2 3">
    <name type="scientific">Lacinutrix neustonica</name>
    <dbReference type="NCBI Taxonomy" id="2980107"/>
    <lineage>
        <taxon>Bacteria</taxon>
        <taxon>Pseudomonadati</taxon>
        <taxon>Bacteroidota</taxon>
        <taxon>Flavobacteriia</taxon>
        <taxon>Flavobacteriales</taxon>
        <taxon>Flavobacteriaceae</taxon>
        <taxon>Lacinutrix</taxon>
    </lineage>
</organism>
<feature type="transmembrane region" description="Helical" evidence="1">
    <location>
        <begin position="31"/>
        <end position="50"/>
    </location>
</feature>
<dbReference type="RefSeq" id="WP_267675618.1">
    <property type="nucleotide sequence ID" value="NZ_CP113088.1"/>
</dbReference>
<gene>
    <name evidence="2" type="ORF">N7U66_12860</name>
</gene>
<dbReference type="AlphaFoldDB" id="A0A9E8MT98"/>
<dbReference type="EMBL" id="CP113088">
    <property type="protein sequence ID" value="WAC01063.1"/>
    <property type="molecule type" value="Genomic_DNA"/>
</dbReference>
<dbReference type="Proteomes" id="UP001164705">
    <property type="component" value="Chromosome"/>
</dbReference>